<feature type="region of interest" description="Disordered" evidence="1">
    <location>
        <begin position="90"/>
        <end position="123"/>
    </location>
</feature>
<evidence type="ECO:0000313" key="2">
    <source>
        <dbReference type="EMBL" id="GGK07630.1"/>
    </source>
</evidence>
<dbReference type="EMBL" id="BMQB01000011">
    <property type="protein sequence ID" value="GGK07630.1"/>
    <property type="molecule type" value="Genomic_DNA"/>
</dbReference>
<dbReference type="AlphaFoldDB" id="A0A8J3FEB2"/>
<protein>
    <submittedName>
        <fullName evidence="2">Uncharacterized protein</fullName>
    </submittedName>
</protein>
<keyword evidence="3" id="KW-1185">Reference proteome</keyword>
<sequence length="198" mass="21578">MSLEDDYRTVEAAGAGNLPPIEYLTSGRVWPAGDNWVAEIGVPPHTSALDHLCVSQEEAHGKVAAEIQARRTEFADKHGLKVTGWESPNVLTWDSSDQAEPRKVSSSAIRPAQDQRQPLPGGDPGAIALVPFLLPSSRYCSSESEDAHSQYRCTSLTLTQWWSAQSSSDNDVTVPWSGDVGYQIRAPSSEECRDGRAR</sequence>
<gene>
    <name evidence="2" type="ORF">GCM10010123_42020</name>
</gene>
<proteinExistence type="predicted"/>
<feature type="compositionally biased region" description="Polar residues" evidence="1">
    <location>
        <begin position="90"/>
        <end position="108"/>
    </location>
</feature>
<evidence type="ECO:0000313" key="3">
    <source>
        <dbReference type="Proteomes" id="UP000649739"/>
    </source>
</evidence>
<organism evidence="2 3">
    <name type="scientific">Pilimelia anulata</name>
    <dbReference type="NCBI Taxonomy" id="53371"/>
    <lineage>
        <taxon>Bacteria</taxon>
        <taxon>Bacillati</taxon>
        <taxon>Actinomycetota</taxon>
        <taxon>Actinomycetes</taxon>
        <taxon>Micromonosporales</taxon>
        <taxon>Micromonosporaceae</taxon>
        <taxon>Pilimelia</taxon>
    </lineage>
</organism>
<accession>A0A8J3FEB2</accession>
<reference evidence="2" key="2">
    <citation type="submission" date="2020-09" db="EMBL/GenBank/DDBJ databases">
        <authorList>
            <person name="Sun Q."/>
            <person name="Ohkuma M."/>
        </authorList>
    </citation>
    <scope>NUCLEOTIDE SEQUENCE</scope>
    <source>
        <strain evidence="2">JCM 3090</strain>
    </source>
</reference>
<reference evidence="2" key="1">
    <citation type="journal article" date="2014" name="Int. J. Syst. Evol. Microbiol.">
        <title>Complete genome sequence of Corynebacterium casei LMG S-19264T (=DSM 44701T), isolated from a smear-ripened cheese.</title>
        <authorList>
            <consortium name="US DOE Joint Genome Institute (JGI-PGF)"/>
            <person name="Walter F."/>
            <person name="Albersmeier A."/>
            <person name="Kalinowski J."/>
            <person name="Ruckert C."/>
        </authorList>
    </citation>
    <scope>NUCLEOTIDE SEQUENCE</scope>
    <source>
        <strain evidence="2">JCM 3090</strain>
    </source>
</reference>
<dbReference type="RefSeq" id="WP_189171922.1">
    <property type="nucleotide sequence ID" value="NZ_BMQB01000011.1"/>
</dbReference>
<name>A0A8J3FEB2_9ACTN</name>
<dbReference type="Proteomes" id="UP000649739">
    <property type="component" value="Unassembled WGS sequence"/>
</dbReference>
<comment type="caution">
    <text evidence="2">The sequence shown here is derived from an EMBL/GenBank/DDBJ whole genome shotgun (WGS) entry which is preliminary data.</text>
</comment>
<evidence type="ECO:0000256" key="1">
    <source>
        <dbReference type="SAM" id="MobiDB-lite"/>
    </source>
</evidence>